<sequence>MSNDLPTLRRISELTGILTVATKHVHLVRFADRWPLECAELRKLAGELRKFGPDHARLGYRLNAVIDALHECYAQPTRKRLEMLSKSFRKFEKAARGLQERRLNANGV</sequence>
<keyword evidence="2" id="KW-1185">Reference proteome</keyword>
<comment type="caution">
    <text evidence="1">The sequence shown here is derived from an EMBL/GenBank/DDBJ whole genome shotgun (WGS) entry which is preliminary data.</text>
</comment>
<gene>
    <name evidence="1" type="ORF">ACFQ4B_36020</name>
</gene>
<organism evidence="1 2">
    <name type="scientific">Paenibacillus vulneris</name>
    <dbReference type="NCBI Taxonomy" id="1133364"/>
    <lineage>
        <taxon>Bacteria</taxon>
        <taxon>Bacillati</taxon>
        <taxon>Bacillota</taxon>
        <taxon>Bacilli</taxon>
        <taxon>Bacillales</taxon>
        <taxon>Paenibacillaceae</taxon>
        <taxon>Paenibacillus</taxon>
    </lineage>
</organism>
<name>A0ABW3UX86_9BACL</name>
<accession>A0ABW3UX86</accession>
<protein>
    <submittedName>
        <fullName evidence="1">Uncharacterized protein</fullName>
    </submittedName>
</protein>
<evidence type="ECO:0000313" key="1">
    <source>
        <dbReference type="EMBL" id="MFD1225498.1"/>
    </source>
</evidence>
<dbReference type="RefSeq" id="WP_345595380.1">
    <property type="nucleotide sequence ID" value="NZ_BAABJG010000062.1"/>
</dbReference>
<proteinExistence type="predicted"/>
<dbReference type="EMBL" id="JBHTLU010000063">
    <property type="protein sequence ID" value="MFD1225498.1"/>
    <property type="molecule type" value="Genomic_DNA"/>
</dbReference>
<reference evidence="2" key="1">
    <citation type="journal article" date="2019" name="Int. J. Syst. Evol. Microbiol.">
        <title>The Global Catalogue of Microorganisms (GCM) 10K type strain sequencing project: providing services to taxonomists for standard genome sequencing and annotation.</title>
        <authorList>
            <consortium name="The Broad Institute Genomics Platform"/>
            <consortium name="The Broad Institute Genome Sequencing Center for Infectious Disease"/>
            <person name="Wu L."/>
            <person name="Ma J."/>
        </authorList>
    </citation>
    <scope>NUCLEOTIDE SEQUENCE [LARGE SCALE GENOMIC DNA]</scope>
    <source>
        <strain evidence="2">CCUG 53270</strain>
    </source>
</reference>
<dbReference type="Proteomes" id="UP001597180">
    <property type="component" value="Unassembled WGS sequence"/>
</dbReference>
<evidence type="ECO:0000313" key="2">
    <source>
        <dbReference type="Proteomes" id="UP001597180"/>
    </source>
</evidence>